<reference evidence="20" key="2">
    <citation type="journal article" date="2022" name="Res Sq">
        <title>Comparative Genomics Reveals Insights into the Divergent Evolution of Astigmatic Mites and Household Pest Adaptations.</title>
        <authorList>
            <person name="Xiong Q."/>
            <person name="Wan A.T.-Y."/>
            <person name="Liu X.-Y."/>
            <person name="Fung C.S.-H."/>
            <person name="Xiao X."/>
            <person name="Malainual N."/>
            <person name="Hou J."/>
            <person name="Wang L."/>
            <person name="Wang M."/>
            <person name="Yang K."/>
            <person name="Cui Y."/>
            <person name="Leung E."/>
            <person name="Nong W."/>
            <person name="Shin S.-K."/>
            <person name="Au S."/>
            <person name="Jeong K.Y."/>
            <person name="Chew F.T."/>
            <person name="Hui J."/>
            <person name="Leung T.F."/>
            <person name="Tungtrongchitr A."/>
            <person name="Zhong N."/>
            <person name="Liu Z."/>
            <person name="Tsui S."/>
        </authorList>
    </citation>
    <scope>NUCLEOTIDE SEQUENCE</scope>
    <source>
        <strain evidence="20">Derf</strain>
        <tissue evidence="20">Whole organism</tissue>
    </source>
</reference>
<keyword evidence="9 16" id="KW-0756">Sterol biosynthesis</keyword>
<dbReference type="SUPFAM" id="SSF55060">
    <property type="entry name" value="GHMP Kinase, C-terminal domain"/>
    <property type="match status" value="1"/>
</dbReference>
<evidence type="ECO:0000256" key="15">
    <source>
        <dbReference type="PIRNR" id="PIRNR015950"/>
    </source>
</evidence>
<evidence type="ECO:0000256" key="9">
    <source>
        <dbReference type="ARBA" id="ARBA00023011"/>
    </source>
</evidence>
<evidence type="ECO:0000256" key="5">
    <source>
        <dbReference type="ARBA" id="ARBA00022516"/>
    </source>
</evidence>
<name>A0A922HVQ6_DERFA</name>
<dbReference type="GO" id="GO:0004163">
    <property type="term" value="F:diphosphomevalonate decarboxylase activity"/>
    <property type="evidence" value="ECO:0007669"/>
    <property type="project" value="UniProtKB-UniRule"/>
</dbReference>
<keyword evidence="11 16" id="KW-1207">Sterol metabolism</keyword>
<dbReference type="GO" id="GO:0005524">
    <property type="term" value="F:ATP binding"/>
    <property type="evidence" value="ECO:0007669"/>
    <property type="project" value="UniProtKB-UniRule"/>
</dbReference>
<evidence type="ECO:0000256" key="4">
    <source>
        <dbReference type="ARBA" id="ARBA00019335"/>
    </source>
</evidence>
<comment type="function">
    <text evidence="1 16">Catalyzes the ATP dependent decarboxylation of (R)-5-diphosphomevalonate to form isopentenyl diphosphate (IPP). Functions in the mevalonate (MVA) pathway leading to isopentenyl diphosphate (IPP), a key precursor for the biosynthesis of isoprenoids and sterol synthesis.</text>
</comment>
<dbReference type="Gene3D" id="3.30.230.10">
    <property type="match status" value="1"/>
</dbReference>
<comment type="caution">
    <text evidence="20">The sequence shown here is derived from an EMBL/GenBank/DDBJ whole genome shotgun (WGS) entry which is preliminary data.</text>
</comment>
<dbReference type="FunFam" id="3.30.230.10:FF:000080">
    <property type="entry name" value="Diphosphomevalonate decarboxylase"/>
    <property type="match status" value="1"/>
</dbReference>
<evidence type="ECO:0000256" key="6">
    <source>
        <dbReference type="ARBA" id="ARBA00022741"/>
    </source>
</evidence>
<dbReference type="Gene3D" id="3.30.70.890">
    <property type="entry name" value="GHMP kinase, C-terminal domain"/>
    <property type="match status" value="1"/>
</dbReference>
<dbReference type="AlphaFoldDB" id="A0A922HVQ6"/>
<evidence type="ECO:0000313" key="20">
    <source>
        <dbReference type="EMBL" id="KAH9511925.1"/>
    </source>
</evidence>
<dbReference type="InterPro" id="IPR036554">
    <property type="entry name" value="GHMP_kinase_C_sf"/>
</dbReference>
<evidence type="ECO:0000256" key="14">
    <source>
        <dbReference type="ARBA" id="ARBA00048154"/>
    </source>
</evidence>
<dbReference type="InterPro" id="IPR053859">
    <property type="entry name" value="MVD-like_N"/>
</dbReference>
<evidence type="ECO:0000256" key="3">
    <source>
        <dbReference type="ARBA" id="ARBA00012296"/>
    </source>
</evidence>
<proteinExistence type="inferred from homology"/>
<keyword evidence="17" id="KW-0732">Signal</keyword>
<dbReference type="PANTHER" id="PTHR10977:SF3">
    <property type="entry name" value="DIPHOSPHOMEVALONATE DECARBOXYLASE"/>
    <property type="match status" value="1"/>
</dbReference>
<dbReference type="InterPro" id="IPR041431">
    <property type="entry name" value="Mvd1_C"/>
</dbReference>
<dbReference type="Pfam" id="PF18376">
    <property type="entry name" value="MDD_C"/>
    <property type="match status" value="1"/>
</dbReference>
<dbReference type="PANTHER" id="PTHR10977">
    <property type="entry name" value="DIPHOSPHOMEVALONATE DECARBOXYLASE"/>
    <property type="match status" value="1"/>
</dbReference>
<comment type="pathway">
    <text evidence="16">Steroid biosynthesis; cholesterol biosynthesis.</text>
</comment>
<dbReference type="GO" id="GO:0006695">
    <property type="term" value="P:cholesterol biosynthetic process"/>
    <property type="evidence" value="ECO:0007669"/>
    <property type="project" value="UniProtKB-KW"/>
</dbReference>
<protein>
    <recommendedName>
        <fullName evidence="4 15">Diphosphomevalonate decarboxylase</fullName>
        <ecNumber evidence="3 15">4.1.1.33</ecNumber>
    </recommendedName>
</protein>
<evidence type="ECO:0000256" key="10">
    <source>
        <dbReference type="ARBA" id="ARBA00023098"/>
    </source>
</evidence>
<dbReference type="NCBIfam" id="TIGR01240">
    <property type="entry name" value="mevDPdecarb"/>
    <property type="match status" value="1"/>
</dbReference>
<gene>
    <name evidence="20" type="ORF">DERF_010349</name>
</gene>
<keyword evidence="16" id="KW-0152">Cholesterol biosynthesis</keyword>
<feature type="domain" description="Diphosphomevalonate decarboxylase-like N-terminal" evidence="19">
    <location>
        <begin position="33"/>
        <end position="195"/>
    </location>
</feature>
<feature type="chain" id="PRO_5037426388" description="Diphosphomevalonate decarboxylase" evidence="17">
    <location>
        <begin position="20"/>
        <end position="415"/>
    </location>
</feature>
<keyword evidence="21" id="KW-1185">Reference proteome</keyword>
<evidence type="ECO:0000256" key="11">
    <source>
        <dbReference type="ARBA" id="ARBA00023166"/>
    </source>
</evidence>
<comment type="catalytic activity">
    <reaction evidence="14 15 16">
        <text>(R)-5-diphosphomevalonate + ATP = isopentenyl diphosphate + ADP + phosphate + CO2</text>
        <dbReference type="Rhea" id="RHEA:23732"/>
        <dbReference type="ChEBI" id="CHEBI:16526"/>
        <dbReference type="ChEBI" id="CHEBI:30616"/>
        <dbReference type="ChEBI" id="CHEBI:43474"/>
        <dbReference type="ChEBI" id="CHEBI:57557"/>
        <dbReference type="ChEBI" id="CHEBI:128769"/>
        <dbReference type="ChEBI" id="CHEBI:456216"/>
        <dbReference type="EC" id="4.1.1.33"/>
    </reaction>
</comment>
<evidence type="ECO:0000256" key="1">
    <source>
        <dbReference type="ARBA" id="ARBA00003812"/>
    </source>
</evidence>
<evidence type="ECO:0000259" key="18">
    <source>
        <dbReference type="Pfam" id="PF18376"/>
    </source>
</evidence>
<dbReference type="InterPro" id="IPR020568">
    <property type="entry name" value="Ribosomal_Su5_D2-typ_SF"/>
</dbReference>
<dbReference type="InterPro" id="IPR014721">
    <property type="entry name" value="Ribsml_uS5_D2-typ_fold_subgr"/>
</dbReference>
<keyword evidence="12 16" id="KW-0753">Steroid metabolism</keyword>
<evidence type="ECO:0000256" key="12">
    <source>
        <dbReference type="ARBA" id="ARBA00023221"/>
    </source>
</evidence>
<organism evidence="20 21">
    <name type="scientific">Dermatophagoides farinae</name>
    <name type="common">American house dust mite</name>
    <dbReference type="NCBI Taxonomy" id="6954"/>
    <lineage>
        <taxon>Eukaryota</taxon>
        <taxon>Metazoa</taxon>
        <taxon>Ecdysozoa</taxon>
        <taxon>Arthropoda</taxon>
        <taxon>Chelicerata</taxon>
        <taxon>Arachnida</taxon>
        <taxon>Acari</taxon>
        <taxon>Acariformes</taxon>
        <taxon>Sarcoptiformes</taxon>
        <taxon>Astigmata</taxon>
        <taxon>Psoroptidia</taxon>
        <taxon>Analgoidea</taxon>
        <taxon>Pyroglyphidae</taxon>
        <taxon>Dermatophagoidinae</taxon>
        <taxon>Dermatophagoides</taxon>
    </lineage>
</organism>
<keyword evidence="16" id="KW-0153">Cholesterol metabolism</keyword>
<evidence type="ECO:0000256" key="17">
    <source>
        <dbReference type="SAM" id="SignalP"/>
    </source>
</evidence>
<dbReference type="Proteomes" id="UP000790347">
    <property type="component" value="Unassembled WGS sequence"/>
</dbReference>
<keyword evidence="6 15" id="KW-0547">Nucleotide-binding</keyword>
<evidence type="ECO:0000259" key="19">
    <source>
        <dbReference type="Pfam" id="PF22700"/>
    </source>
</evidence>
<evidence type="ECO:0000256" key="16">
    <source>
        <dbReference type="RuleBase" id="RU363086"/>
    </source>
</evidence>
<dbReference type="EC" id="4.1.1.33" evidence="3 15"/>
<dbReference type="InterPro" id="IPR005935">
    <property type="entry name" value="Mev_decarb"/>
</dbReference>
<dbReference type="GO" id="GO:0005829">
    <property type="term" value="C:cytosol"/>
    <property type="evidence" value="ECO:0007669"/>
    <property type="project" value="InterPro"/>
</dbReference>
<dbReference type="Pfam" id="PF22700">
    <property type="entry name" value="MVD-like_N"/>
    <property type="match status" value="1"/>
</dbReference>
<dbReference type="GO" id="GO:0019287">
    <property type="term" value="P:isopentenyl diphosphate biosynthetic process, mevalonate pathway"/>
    <property type="evidence" value="ECO:0007669"/>
    <property type="project" value="UniProtKB-UniRule"/>
</dbReference>
<evidence type="ECO:0000256" key="8">
    <source>
        <dbReference type="ARBA" id="ARBA00022955"/>
    </source>
</evidence>
<keyword evidence="7 15" id="KW-0067">ATP-binding</keyword>
<dbReference type="PIRSF" id="PIRSF015950">
    <property type="entry name" value="Mev_P_decrbx"/>
    <property type="match status" value="1"/>
</dbReference>
<evidence type="ECO:0000256" key="2">
    <source>
        <dbReference type="ARBA" id="ARBA00008831"/>
    </source>
</evidence>
<keyword evidence="5 16" id="KW-0444">Lipid biosynthesis</keyword>
<evidence type="ECO:0000256" key="13">
    <source>
        <dbReference type="ARBA" id="ARBA00023239"/>
    </source>
</evidence>
<comment type="similarity">
    <text evidence="2 15 16">Belongs to the diphosphomevalonate decarboxylase family.</text>
</comment>
<evidence type="ECO:0000313" key="21">
    <source>
        <dbReference type="Proteomes" id="UP000790347"/>
    </source>
</evidence>
<evidence type="ECO:0000256" key="7">
    <source>
        <dbReference type="ARBA" id="ARBA00022840"/>
    </source>
</evidence>
<dbReference type="SUPFAM" id="SSF54211">
    <property type="entry name" value="Ribosomal protein S5 domain 2-like"/>
    <property type="match status" value="1"/>
</dbReference>
<dbReference type="EMBL" id="ASGP02000004">
    <property type="protein sequence ID" value="KAH9511925.1"/>
    <property type="molecule type" value="Genomic_DNA"/>
</dbReference>
<keyword evidence="13 15" id="KW-0456">Lyase</keyword>
<accession>A0A922HVQ6</accession>
<reference evidence="20" key="1">
    <citation type="submission" date="2013-05" db="EMBL/GenBank/DDBJ databases">
        <authorList>
            <person name="Yim A.K.Y."/>
            <person name="Chan T.F."/>
            <person name="Ji K.M."/>
            <person name="Liu X.Y."/>
            <person name="Zhou J.W."/>
            <person name="Li R.Q."/>
            <person name="Yang K.Y."/>
            <person name="Li J."/>
            <person name="Li M."/>
            <person name="Law P.T.W."/>
            <person name="Wu Y.L."/>
            <person name="Cai Z.L."/>
            <person name="Qin H."/>
            <person name="Bao Y."/>
            <person name="Leung R.K.K."/>
            <person name="Ng P.K.S."/>
            <person name="Zou J."/>
            <person name="Zhong X.J."/>
            <person name="Ran P.X."/>
            <person name="Zhong N.S."/>
            <person name="Liu Z.G."/>
            <person name="Tsui S.K.W."/>
        </authorList>
    </citation>
    <scope>NUCLEOTIDE SEQUENCE</scope>
    <source>
        <strain evidence="20">Derf</strain>
        <tissue evidence="20">Whole organism</tissue>
    </source>
</reference>
<dbReference type="InterPro" id="IPR029765">
    <property type="entry name" value="Mev_diP_decarb"/>
</dbReference>
<feature type="signal peptide" evidence="17">
    <location>
        <begin position="1"/>
        <end position="19"/>
    </location>
</feature>
<feature type="domain" description="Mvd1 C-terminal" evidence="18">
    <location>
        <begin position="209"/>
        <end position="397"/>
    </location>
</feature>
<keyword evidence="10 15" id="KW-0443">Lipid metabolism</keyword>
<keyword evidence="8 16" id="KW-0752">Steroid biosynthesis</keyword>
<sequence length="415" mass="47213">MMVKLFFFIFLFHLTFIRSKTKHYKMKIITVQAPVNIAVIKYWGKKDENLIIPLNDSISGTLSMDHLCATTSIAFSNEFDSNRMWLNGVEVKIDDNKRLVRCIENVRKLAESTVGWPSNHYIRICSRNNFPTAAGLASSAAGYACLCYALCKLFEINDPYIISSLARLGSGSACRSIYGGIVRWIAGYDHQTSIARQVITENEWPEIRIFVCVVSDHRKDTSSTSGMQLSCQTSSLIKYRAENVVPDHCDQIQKAINERNFDKFAEITMKDSNQFHAICQDTYPPIRYMNDTSWSIVNLIHFINHSFGHNVACYTFDAGPNACIYCLDNHAPILIKSIRRMYQKNDGTELEIKGITYQTDQIVIDQKINDYIDSRKQNAEDLKYIISTRLGSGPKILTNQFDSNCLLLDNGLPKN</sequence>
<dbReference type="FunFam" id="3.30.70.890:FF:000005">
    <property type="entry name" value="Diphosphomevalonate decarboxylase"/>
    <property type="match status" value="1"/>
</dbReference>